<reference evidence="3 4" key="1">
    <citation type="submission" date="2021-05" db="EMBL/GenBank/DDBJ databases">
        <title>Novel Bacillus species.</title>
        <authorList>
            <person name="Liu G."/>
        </authorList>
    </citation>
    <scope>NUCLEOTIDE SEQUENCE [LARGE SCALE GENOMIC DNA]</scope>
    <source>
        <strain evidence="3 4">FJAT-49682</strain>
    </source>
</reference>
<comment type="caution">
    <text evidence="3">The sequence shown here is derived from an EMBL/GenBank/DDBJ whole genome shotgun (WGS) entry which is preliminary data.</text>
</comment>
<sequence length="193" mass="22028">MNLDYQLFEMINQFAGKNHLIDQMVILFSKYGPILIGMVFVWLWFTKSGNKDNNRQIVLFALTITVIALGLNKLIEMMYFRPRPFVDHAVNLLSEKTSLDPSFPSNHSAGSFALAFALFWKRRKIGGIFLVFAVLMALSRIFIGVHYPLDVTAGATIALLVTFMVIWQRHLLEPLFNLVIRIFSKSNSKSVNL</sequence>
<dbReference type="SUPFAM" id="SSF48317">
    <property type="entry name" value="Acid phosphatase/Vanadium-dependent haloperoxidase"/>
    <property type="match status" value="1"/>
</dbReference>
<proteinExistence type="predicted"/>
<evidence type="ECO:0000259" key="2">
    <source>
        <dbReference type="SMART" id="SM00014"/>
    </source>
</evidence>
<dbReference type="CDD" id="cd03385">
    <property type="entry name" value="PAP2_BcrC_like"/>
    <property type="match status" value="1"/>
</dbReference>
<keyword evidence="1" id="KW-0472">Membrane</keyword>
<dbReference type="EMBL" id="JAGYPN010000002">
    <property type="protein sequence ID" value="MBS4223636.1"/>
    <property type="molecule type" value="Genomic_DNA"/>
</dbReference>
<feature type="transmembrane region" description="Helical" evidence="1">
    <location>
        <begin position="153"/>
        <end position="172"/>
    </location>
</feature>
<dbReference type="InterPro" id="IPR033879">
    <property type="entry name" value="UPP_Pase"/>
</dbReference>
<dbReference type="GO" id="GO:0005886">
    <property type="term" value="C:plasma membrane"/>
    <property type="evidence" value="ECO:0007669"/>
    <property type="project" value="InterPro"/>
</dbReference>
<dbReference type="Pfam" id="PF01569">
    <property type="entry name" value="PAP2"/>
    <property type="match status" value="1"/>
</dbReference>
<dbReference type="Gene3D" id="1.20.144.10">
    <property type="entry name" value="Phosphatidic acid phosphatase type 2/haloperoxidase"/>
    <property type="match status" value="1"/>
</dbReference>
<dbReference type="RefSeq" id="WP_213098631.1">
    <property type="nucleotide sequence ID" value="NZ_JAGYPH010000002.1"/>
</dbReference>
<accession>A0A942Z655</accession>
<dbReference type="PANTHER" id="PTHR14969">
    <property type="entry name" value="SPHINGOSINE-1-PHOSPHATE PHOSPHOHYDROLASE"/>
    <property type="match status" value="1"/>
</dbReference>
<keyword evidence="1" id="KW-0812">Transmembrane</keyword>
<dbReference type="GO" id="GO:0050380">
    <property type="term" value="F:undecaprenyl-diphosphatase activity"/>
    <property type="evidence" value="ECO:0007669"/>
    <property type="project" value="InterPro"/>
</dbReference>
<dbReference type="InterPro" id="IPR036938">
    <property type="entry name" value="PAP2/HPO_sf"/>
</dbReference>
<organism evidence="3 4">
    <name type="scientific">Lederbergia citrea</name>
    <dbReference type="NCBI Taxonomy" id="2833581"/>
    <lineage>
        <taxon>Bacteria</taxon>
        <taxon>Bacillati</taxon>
        <taxon>Bacillota</taxon>
        <taxon>Bacilli</taxon>
        <taxon>Bacillales</taxon>
        <taxon>Bacillaceae</taxon>
        <taxon>Lederbergia</taxon>
    </lineage>
</organism>
<gene>
    <name evidence="3" type="ORF">KHA91_12840</name>
</gene>
<name>A0A942Z655_9BACI</name>
<protein>
    <submittedName>
        <fullName evidence="3">Undecaprenyl-diphosphatase</fullName>
    </submittedName>
</protein>
<dbReference type="InterPro" id="IPR000326">
    <property type="entry name" value="PAP2/HPO"/>
</dbReference>
<evidence type="ECO:0000313" key="3">
    <source>
        <dbReference type="EMBL" id="MBS4223636.1"/>
    </source>
</evidence>
<keyword evidence="1" id="KW-1133">Transmembrane helix</keyword>
<feature type="transmembrane region" description="Helical" evidence="1">
    <location>
        <begin position="57"/>
        <end position="75"/>
    </location>
</feature>
<feature type="transmembrane region" description="Helical" evidence="1">
    <location>
        <begin position="127"/>
        <end position="147"/>
    </location>
</feature>
<evidence type="ECO:0000313" key="4">
    <source>
        <dbReference type="Proteomes" id="UP000676456"/>
    </source>
</evidence>
<dbReference type="AlphaFoldDB" id="A0A942Z655"/>
<evidence type="ECO:0000256" key="1">
    <source>
        <dbReference type="SAM" id="Phobius"/>
    </source>
</evidence>
<feature type="transmembrane region" description="Helical" evidence="1">
    <location>
        <begin position="20"/>
        <end position="45"/>
    </location>
</feature>
<dbReference type="PANTHER" id="PTHR14969:SF58">
    <property type="entry name" value="UNDECAPRENYL-DIPHOSPHATASE BCRC"/>
    <property type="match status" value="1"/>
</dbReference>
<dbReference type="SMART" id="SM00014">
    <property type="entry name" value="acidPPc"/>
    <property type="match status" value="1"/>
</dbReference>
<keyword evidence="4" id="KW-1185">Reference proteome</keyword>
<dbReference type="Proteomes" id="UP000676456">
    <property type="component" value="Unassembled WGS sequence"/>
</dbReference>
<feature type="domain" description="Phosphatidic acid phosphatase type 2/haloperoxidase" evidence="2">
    <location>
        <begin position="57"/>
        <end position="166"/>
    </location>
</feature>